<evidence type="ECO:0000256" key="3">
    <source>
        <dbReference type="ARBA" id="ARBA00022801"/>
    </source>
</evidence>
<reference evidence="6" key="1">
    <citation type="journal article" date="2020" name="Stud. Mycol.">
        <title>101 Dothideomycetes genomes: a test case for predicting lifestyles and emergence of pathogens.</title>
        <authorList>
            <person name="Haridas S."/>
            <person name="Albert R."/>
            <person name="Binder M."/>
            <person name="Bloem J."/>
            <person name="Labutti K."/>
            <person name="Salamov A."/>
            <person name="Andreopoulos B."/>
            <person name="Baker S."/>
            <person name="Barry K."/>
            <person name="Bills G."/>
            <person name="Bluhm B."/>
            <person name="Cannon C."/>
            <person name="Castanera R."/>
            <person name="Culley D."/>
            <person name="Daum C."/>
            <person name="Ezra D."/>
            <person name="Gonzalez J."/>
            <person name="Henrissat B."/>
            <person name="Kuo A."/>
            <person name="Liang C."/>
            <person name="Lipzen A."/>
            <person name="Lutzoni F."/>
            <person name="Magnuson J."/>
            <person name="Mondo S."/>
            <person name="Nolan M."/>
            <person name="Ohm R."/>
            <person name="Pangilinan J."/>
            <person name="Park H.-J."/>
            <person name="Ramirez L."/>
            <person name="Alfaro M."/>
            <person name="Sun H."/>
            <person name="Tritt A."/>
            <person name="Yoshinaga Y."/>
            <person name="Zwiers L.-H."/>
            <person name="Turgeon B."/>
            <person name="Goodwin S."/>
            <person name="Spatafora J."/>
            <person name="Crous P."/>
            <person name="Grigoriev I."/>
        </authorList>
    </citation>
    <scope>NUCLEOTIDE SEQUENCE</scope>
    <source>
        <strain evidence="6">CBS 133067</strain>
    </source>
</reference>
<dbReference type="GO" id="GO:0005975">
    <property type="term" value="P:carbohydrate metabolic process"/>
    <property type="evidence" value="ECO:0007669"/>
    <property type="project" value="InterPro"/>
</dbReference>
<dbReference type="SUPFAM" id="SSF75005">
    <property type="entry name" value="Arabinanase/levansucrase/invertase"/>
    <property type="match status" value="1"/>
</dbReference>
<comment type="caution">
    <text evidence="6">The sequence shown here is derived from an EMBL/GenBank/DDBJ whole genome shotgun (WGS) entry which is preliminary data.</text>
</comment>
<name>A0A9P4MAS6_9PEZI</name>
<dbReference type="Pfam" id="PF04616">
    <property type="entry name" value="Glyco_hydro_43"/>
    <property type="match status" value="1"/>
</dbReference>
<keyword evidence="2" id="KW-0732">Signal</keyword>
<dbReference type="AlphaFoldDB" id="A0A9P4MAS6"/>
<dbReference type="PANTHER" id="PTHR43817:SF1">
    <property type="entry name" value="HYDROLASE, FAMILY 43, PUTATIVE (AFU_ORTHOLOGUE AFUA_3G01660)-RELATED"/>
    <property type="match status" value="1"/>
</dbReference>
<comment type="similarity">
    <text evidence="1 5">Belongs to the glycosyl hydrolase 43 family.</text>
</comment>
<evidence type="ECO:0000256" key="2">
    <source>
        <dbReference type="ARBA" id="ARBA00022729"/>
    </source>
</evidence>
<dbReference type="OrthoDB" id="272289at2759"/>
<evidence type="ECO:0000256" key="1">
    <source>
        <dbReference type="ARBA" id="ARBA00009865"/>
    </source>
</evidence>
<dbReference type="InterPro" id="IPR006710">
    <property type="entry name" value="Glyco_hydro_43"/>
</dbReference>
<dbReference type="Gene3D" id="2.115.10.20">
    <property type="entry name" value="Glycosyl hydrolase domain, family 43"/>
    <property type="match status" value="1"/>
</dbReference>
<gene>
    <name evidence="6" type="ORF">NA57DRAFT_50845</name>
</gene>
<sequence>MDAVVTISNQSCADPYVLYAHGKFYMTYTAGNRVELWCSDSLLDFENRCSKHKVWQPPGGRPYSGDVWAPELHAIQGRWYIYVSCDDPKLGNKSHRMYVLIGPPDSQDPCAGTFKDGKLGEWHISHEPHCVRNMPDQWAIDGTIIHLQGQMYMVYSGWSLQPTTQDLQQLYIVRLKSPLEADSYPSMISTPDQRWEFSGNKGINEGPQWLAAPDGSWIGLAYSCAGSWTRDYKMATLQYVGGDPLDPRAWRKSREPLICSRDKPPFGPGHGSFLQLEGDYIAIFHGTDNATDGWGNRKARCQRVRWTSDGPHMGGCVGPLTTDLDVFRGISQPPSHSSHHGGMKGFLQKAADKLESKMRDL</sequence>
<dbReference type="CDD" id="cd18820">
    <property type="entry name" value="GH43_LbAraf43-like"/>
    <property type="match status" value="1"/>
</dbReference>
<evidence type="ECO:0000256" key="5">
    <source>
        <dbReference type="RuleBase" id="RU361187"/>
    </source>
</evidence>
<keyword evidence="4 5" id="KW-0326">Glycosidase</keyword>
<proteinExistence type="inferred from homology"/>
<keyword evidence="7" id="KW-1185">Reference proteome</keyword>
<evidence type="ECO:0000313" key="7">
    <source>
        <dbReference type="Proteomes" id="UP000799772"/>
    </source>
</evidence>
<dbReference type="InterPro" id="IPR023296">
    <property type="entry name" value="Glyco_hydro_beta-prop_sf"/>
</dbReference>
<keyword evidence="3 5" id="KW-0378">Hydrolase</keyword>
<dbReference type="GO" id="GO:0004553">
    <property type="term" value="F:hydrolase activity, hydrolyzing O-glycosyl compounds"/>
    <property type="evidence" value="ECO:0007669"/>
    <property type="project" value="InterPro"/>
</dbReference>
<organism evidence="6 7">
    <name type="scientific">Rhizodiscina lignyota</name>
    <dbReference type="NCBI Taxonomy" id="1504668"/>
    <lineage>
        <taxon>Eukaryota</taxon>
        <taxon>Fungi</taxon>
        <taxon>Dikarya</taxon>
        <taxon>Ascomycota</taxon>
        <taxon>Pezizomycotina</taxon>
        <taxon>Dothideomycetes</taxon>
        <taxon>Pleosporomycetidae</taxon>
        <taxon>Aulographales</taxon>
        <taxon>Rhizodiscinaceae</taxon>
        <taxon>Rhizodiscina</taxon>
    </lineage>
</organism>
<protein>
    <submittedName>
        <fullName evidence="6">Arabinanase/levansucrase/invertase</fullName>
    </submittedName>
</protein>
<dbReference type="PANTHER" id="PTHR43817">
    <property type="entry name" value="GLYCOSYL HYDROLASE"/>
    <property type="match status" value="1"/>
</dbReference>
<evidence type="ECO:0000313" key="6">
    <source>
        <dbReference type="EMBL" id="KAF2103991.1"/>
    </source>
</evidence>
<accession>A0A9P4MAS6</accession>
<evidence type="ECO:0000256" key="4">
    <source>
        <dbReference type="ARBA" id="ARBA00023295"/>
    </source>
</evidence>
<dbReference type="EMBL" id="ML978121">
    <property type="protein sequence ID" value="KAF2103991.1"/>
    <property type="molecule type" value="Genomic_DNA"/>
</dbReference>
<dbReference type="Proteomes" id="UP000799772">
    <property type="component" value="Unassembled WGS sequence"/>
</dbReference>